<dbReference type="EMBL" id="JBIAQY010000006">
    <property type="protein sequence ID" value="MFF3569879.1"/>
    <property type="molecule type" value="Genomic_DNA"/>
</dbReference>
<name>A0ABW6S2F1_9NOCA</name>
<dbReference type="InterPro" id="IPR024735">
    <property type="entry name" value="TcpC"/>
</dbReference>
<accession>A0ABW6S2F1</accession>
<evidence type="ECO:0000313" key="2">
    <source>
        <dbReference type="EMBL" id="MFF3569879.1"/>
    </source>
</evidence>
<feature type="compositionally biased region" description="Low complexity" evidence="1">
    <location>
        <begin position="127"/>
        <end position="146"/>
    </location>
</feature>
<feature type="compositionally biased region" description="Low complexity" evidence="1">
    <location>
        <begin position="323"/>
        <end position="340"/>
    </location>
</feature>
<gene>
    <name evidence="2" type="ORF">ACFYXQ_19065</name>
</gene>
<proteinExistence type="predicted"/>
<comment type="caution">
    <text evidence="2">The sequence shown here is derived from an EMBL/GenBank/DDBJ whole genome shotgun (WGS) entry which is preliminary data.</text>
</comment>
<dbReference type="Proteomes" id="UP001601992">
    <property type="component" value="Unassembled WGS sequence"/>
</dbReference>
<dbReference type="Pfam" id="PF12642">
    <property type="entry name" value="TpcC"/>
    <property type="match status" value="1"/>
</dbReference>
<sequence>MAARRRRDNVVVAVLAVLAVLGGGRTILGWFSTPPRGPSDDTTTRIIGRSQLAESFARDFVVTYLGASANQQDKIAEYVSAGQQVTLPSAGRQVADAAVVFAQREISTAELDVWTVTISARVGKGAGTNAPASTAGSSTATGTASNAGTASSAAAAAGPARQYYRVAVSVSAGRVRALTLPAAVDAPGRGSDLALQNQNTCSPDTPFGQVVSGFLNAYLTGTADLSRYTVSNSGITAPTPPPFVSVETATVSAEGSGCGSSGSATARVLATVNPKAADGAAPTLAYPLTMILSAGQWQVQSIDPLPPLRNPLSVVVGQTTIGPQPQSSPSSTTTTTTPSSAVQIPPATQN</sequence>
<feature type="region of interest" description="Disordered" evidence="1">
    <location>
        <begin position="125"/>
        <end position="146"/>
    </location>
</feature>
<evidence type="ECO:0000256" key="1">
    <source>
        <dbReference type="SAM" id="MobiDB-lite"/>
    </source>
</evidence>
<feature type="region of interest" description="Disordered" evidence="1">
    <location>
        <begin position="318"/>
        <end position="350"/>
    </location>
</feature>
<evidence type="ECO:0000313" key="3">
    <source>
        <dbReference type="Proteomes" id="UP001601992"/>
    </source>
</evidence>
<dbReference type="RefSeq" id="WP_387404440.1">
    <property type="nucleotide sequence ID" value="NZ_JBIAQY010000006.1"/>
</dbReference>
<organism evidence="2 3">
    <name type="scientific">Nocardia jiangxiensis</name>
    <dbReference type="NCBI Taxonomy" id="282685"/>
    <lineage>
        <taxon>Bacteria</taxon>
        <taxon>Bacillati</taxon>
        <taxon>Actinomycetota</taxon>
        <taxon>Actinomycetes</taxon>
        <taxon>Mycobacteriales</taxon>
        <taxon>Nocardiaceae</taxon>
        <taxon>Nocardia</taxon>
    </lineage>
</organism>
<protein>
    <submittedName>
        <fullName evidence="2">Conjugal transfer protein</fullName>
    </submittedName>
</protein>
<reference evidence="2 3" key="1">
    <citation type="submission" date="2024-10" db="EMBL/GenBank/DDBJ databases">
        <title>The Natural Products Discovery Center: Release of the First 8490 Sequenced Strains for Exploring Actinobacteria Biosynthetic Diversity.</title>
        <authorList>
            <person name="Kalkreuter E."/>
            <person name="Kautsar S.A."/>
            <person name="Yang D."/>
            <person name="Bader C.D."/>
            <person name="Teijaro C.N."/>
            <person name="Fluegel L."/>
            <person name="Davis C.M."/>
            <person name="Simpson J.R."/>
            <person name="Lauterbach L."/>
            <person name="Steele A.D."/>
            <person name="Gui C."/>
            <person name="Meng S."/>
            <person name="Li G."/>
            <person name="Viehrig K."/>
            <person name="Ye F."/>
            <person name="Su P."/>
            <person name="Kiefer A.F."/>
            <person name="Nichols A."/>
            <person name="Cepeda A.J."/>
            <person name="Yan W."/>
            <person name="Fan B."/>
            <person name="Jiang Y."/>
            <person name="Adhikari A."/>
            <person name="Zheng C.-J."/>
            <person name="Schuster L."/>
            <person name="Cowan T.M."/>
            <person name="Smanski M.J."/>
            <person name="Chevrette M.G."/>
            <person name="De Carvalho L.P.S."/>
            <person name="Shen B."/>
        </authorList>
    </citation>
    <scope>NUCLEOTIDE SEQUENCE [LARGE SCALE GENOMIC DNA]</scope>
    <source>
        <strain evidence="2 3">NPDC002593</strain>
    </source>
</reference>
<keyword evidence="3" id="KW-1185">Reference proteome</keyword>